<keyword evidence="3 7" id="KW-0812">Transmembrane</keyword>
<evidence type="ECO:0000256" key="4">
    <source>
        <dbReference type="ARBA" id="ARBA00022824"/>
    </source>
</evidence>
<organism evidence="9">
    <name type="scientific">Cladocopium goreaui</name>
    <dbReference type="NCBI Taxonomy" id="2562237"/>
    <lineage>
        <taxon>Eukaryota</taxon>
        <taxon>Sar</taxon>
        <taxon>Alveolata</taxon>
        <taxon>Dinophyceae</taxon>
        <taxon>Suessiales</taxon>
        <taxon>Symbiodiniaceae</taxon>
        <taxon>Cladocopium</taxon>
    </lineage>
</organism>
<keyword evidence="4 7" id="KW-0256">Endoplasmic reticulum</keyword>
<reference evidence="10" key="2">
    <citation type="submission" date="2024-04" db="EMBL/GenBank/DDBJ databases">
        <authorList>
            <person name="Chen Y."/>
            <person name="Shah S."/>
            <person name="Dougan E. K."/>
            <person name="Thang M."/>
            <person name="Chan C."/>
        </authorList>
    </citation>
    <scope>NUCLEOTIDE SEQUENCE [LARGE SCALE GENOMIC DNA]</scope>
</reference>
<evidence type="ECO:0000256" key="8">
    <source>
        <dbReference type="SAM" id="MobiDB-lite"/>
    </source>
</evidence>
<evidence type="ECO:0000256" key="2">
    <source>
        <dbReference type="ARBA" id="ARBA00008917"/>
    </source>
</evidence>
<evidence type="ECO:0000256" key="1">
    <source>
        <dbReference type="ARBA" id="ARBA00004477"/>
    </source>
</evidence>
<name>A0A9P1G9K9_9DINO</name>
<dbReference type="PANTHER" id="PTHR11009">
    <property type="entry name" value="DER1-LIKE PROTEIN, DERLIN"/>
    <property type="match status" value="1"/>
</dbReference>
<evidence type="ECO:0000313" key="10">
    <source>
        <dbReference type="EMBL" id="CAL1156085.1"/>
    </source>
</evidence>
<proteinExistence type="inferred from homology"/>
<dbReference type="AlphaFoldDB" id="A0A9P1G9K9"/>
<sequence length="239" mass="27413">MENTPEQWYKNLPLLTRIALTSFFGVTVFVQLGFLDPMLIALNWPMVINKLQVWRLLTPVSFFGTFSFQFLFQMYFFSSFSSKLEQNEAFAAPGDYLFFLLLQIVLLDVISLALAWPSGFPFLGPSLVFAILYYWSRREPYAKLSFFSFSIQGYQFPFALLFFQLLIGGNIWMDLLGLASGHIYYFLHEVVPQEYGYTLIKTPAALTNFMARQTGRGVPQAAQQQQTRFQGRGQTLGGN</sequence>
<feature type="transmembrane region" description="Helical" evidence="7">
    <location>
        <begin position="156"/>
        <end position="178"/>
    </location>
</feature>
<comment type="subcellular location">
    <subcellularLocation>
        <location evidence="1 7">Endoplasmic reticulum membrane</location>
        <topology evidence="1 7">Multi-pass membrane protein</topology>
    </subcellularLocation>
</comment>
<dbReference type="SUPFAM" id="SSF144091">
    <property type="entry name" value="Rhomboid-like"/>
    <property type="match status" value="1"/>
</dbReference>
<evidence type="ECO:0000313" key="11">
    <source>
        <dbReference type="Proteomes" id="UP001152797"/>
    </source>
</evidence>
<comment type="function">
    <text evidence="7">May be involved in the degradation of misfolded endoplasmic reticulum (ER) luminal proteins.</text>
</comment>
<dbReference type="GO" id="GO:0006950">
    <property type="term" value="P:response to stress"/>
    <property type="evidence" value="ECO:0007669"/>
    <property type="project" value="UniProtKB-ARBA"/>
</dbReference>
<keyword evidence="6 7" id="KW-0472">Membrane</keyword>
<dbReference type="EMBL" id="CAMXCT010003146">
    <property type="protein sequence ID" value="CAI4002710.1"/>
    <property type="molecule type" value="Genomic_DNA"/>
</dbReference>
<feature type="transmembrane region" description="Helical" evidence="7">
    <location>
        <begin position="120"/>
        <end position="136"/>
    </location>
</feature>
<dbReference type="InterPro" id="IPR035952">
    <property type="entry name" value="Rhomboid-like_sf"/>
</dbReference>
<reference evidence="9" key="1">
    <citation type="submission" date="2022-10" db="EMBL/GenBank/DDBJ databases">
        <authorList>
            <person name="Chen Y."/>
            <person name="Dougan E. K."/>
            <person name="Chan C."/>
            <person name="Rhodes N."/>
            <person name="Thang M."/>
        </authorList>
    </citation>
    <scope>NUCLEOTIDE SEQUENCE</scope>
</reference>
<feature type="transmembrane region" description="Helical" evidence="7">
    <location>
        <begin position="96"/>
        <end position="115"/>
    </location>
</feature>
<dbReference type="Proteomes" id="UP001152797">
    <property type="component" value="Unassembled WGS sequence"/>
</dbReference>
<feature type="region of interest" description="Disordered" evidence="8">
    <location>
        <begin position="218"/>
        <end position="239"/>
    </location>
</feature>
<accession>A0A9P1G9K9</accession>
<dbReference type="Pfam" id="PF04511">
    <property type="entry name" value="DER1"/>
    <property type="match status" value="1"/>
</dbReference>
<evidence type="ECO:0000313" key="9">
    <source>
        <dbReference type="EMBL" id="CAI4002710.1"/>
    </source>
</evidence>
<dbReference type="EMBL" id="CAMXCT030003146">
    <property type="protein sequence ID" value="CAL4790022.1"/>
    <property type="molecule type" value="Genomic_DNA"/>
</dbReference>
<evidence type="ECO:0000256" key="3">
    <source>
        <dbReference type="ARBA" id="ARBA00022692"/>
    </source>
</evidence>
<feature type="transmembrane region" description="Helical" evidence="7">
    <location>
        <begin position="14"/>
        <end position="35"/>
    </location>
</feature>
<keyword evidence="5 7" id="KW-1133">Transmembrane helix</keyword>
<feature type="compositionally biased region" description="Low complexity" evidence="8">
    <location>
        <begin position="220"/>
        <end position="233"/>
    </location>
</feature>
<comment type="similarity">
    <text evidence="2 7">Belongs to the derlin family.</text>
</comment>
<dbReference type="OrthoDB" id="1716531at2759"/>
<keyword evidence="11" id="KW-1185">Reference proteome</keyword>
<protein>
    <recommendedName>
        <fullName evidence="7">Derlin</fullName>
    </recommendedName>
</protein>
<gene>
    <name evidence="9" type="ORF">C1SCF055_LOCUS28647</name>
</gene>
<evidence type="ECO:0000256" key="5">
    <source>
        <dbReference type="ARBA" id="ARBA00022989"/>
    </source>
</evidence>
<evidence type="ECO:0000256" key="6">
    <source>
        <dbReference type="ARBA" id="ARBA00023136"/>
    </source>
</evidence>
<comment type="caution">
    <text evidence="9">The sequence shown here is derived from an EMBL/GenBank/DDBJ whole genome shotgun (WGS) entry which is preliminary data.</text>
</comment>
<evidence type="ECO:0000256" key="7">
    <source>
        <dbReference type="RuleBase" id="RU363059"/>
    </source>
</evidence>
<dbReference type="EMBL" id="CAMXCT020003146">
    <property type="protein sequence ID" value="CAL1156085.1"/>
    <property type="molecule type" value="Genomic_DNA"/>
</dbReference>
<dbReference type="InterPro" id="IPR007599">
    <property type="entry name" value="DER1"/>
</dbReference>
<feature type="transmembrane region" description="Helical" evidence="7">
    <location>
        <begin position="56"/>
        <end position="76"/>
    </location>
</feature>
<dbReference type="GO" id="GO:0005789">
    <property type="term" value="C:endoplasmic reticulum membrane"/>
    <property type="evidence" value="ECO:0007669"/>
    <property type="project" value="UniProtKB-SubCell"/>
</dbReference>